<dbReference type="InParanoid" id="A0A2V0PE02"/>
<feature type="domain" description="Beta-ketoacyl-[acyl-carrier-protein] synthase III C-terminal" evidence="6">
    <location>
        <begin position="311"/>
        <end position="391"/>
    </location>
</feature>
<accession>A0A2V0PE02</accession>
<evidence type="ECO:0000313" key="8">
    <source>
        <dbReference type="Proteomes" id="UP000247498"/>
    </source>
</evidence>
<keyword evidence="3" id="KW-0808">Transferase</keyword>
<dbReference type="OrthoDB" id="554229at2759"/>
<dbReference type="STRING" id="307507.A0A2V0PE02"/>
<evidence type="ECO:0000256" key="1">
    <source>
        <dbReference type="ARBA" id="ARBA00005531"/>
    </source>
</evidence>
<dbReference type="InterPro" id="IPR016039">
    <property type="entry name" value="Thiolase-like"/>
</dbReference>
<comment type="similarity">
    <text evidence="1">Belongs to the thiolase-like superfamily. Chalcone/stilbene synthases family.</text>
</comment>
<feature type="compositionally biased region" description="Low complexity" evidence="4">
    <location>
        <begin position="502"/>
        <end position="542"/>
    </location>
</feature>
<dbReference type="Gene3D" id="3.40.47.10">
    <property type="match status" value="1"/>
</dbReference>
<protein>
    <recommendedName>
        <fullName evidence="2">very-long-chain 3-oxoacyl-CoA synthase</fullName>
        <ecNumber evidence="2">2.3.1.199</ecNumber>
    </recommendedName>
</protein>
<dbReference type="EC" id="2.3.1.199" evidence="2"/>
<dbReference type="GO" id="GO:0009922">
    <property type="term" value="F:fatty acid elongase activity"/>
    <property type="evidence" value="ECO:0007669"/>
    <property type="project" value="UniProtKB-EC"/>
</dbReference>
<dbReference type="Proteomes" id="UP000247498">
    <property type="component" value="Unassembled WGS sequence"/>
</dbReference>
<feature type="region of interest" description="Disordered" evidence="4">
    <location>
        <begin position="468"/>
        <end position="542"/>
    </location>
</feature>
<feature type="compositionally biased region" description="Basic and acidic residues" evidence="4">
    <location>
        <begin position="468"/>
        <end position="481"/>
    </location>
</feature>
<dbReference type="InterPro" id="IPR013601">
    <property type="entry name" value="FAE1_typ3_polyketide_synth"/>
</dbReference>
<name>A0A2V0PE02_9CHLO</name>
<dbReference type="InterPro" id="IPR012392">
    <property type="entry name" value="3-ktacl-CoA_syn"/>
</dbReference>
<gene>
    <name evidence="7" type="ORF">Rsub_08346</name>
</gene>
<keyword evidence="8" id="KW-1185">Reference proteome</keyword>
<evidence type="ECO:0000259" key="6">
    <source>
        <dbReference type="Pfam" id="PF08541"/>
    </source>
</evidence>
<reference evidence="7 8" key="1">
    <citation type="journal article" date="2018" name="Sci. Rep.">
        <title>Raphidocelis subcapitata (=Pseudokirchneriella subcapitata) provides an insight into genome evolution and environmental adaptations in the Sphaeropleales.</title>
        <authorList>
            <person name="Suzuki S."/>
            <person name="Yamaguchi H."/>
            <person name="Nakajima N."/>
            <person name="Kawachi M."/>
        </authorList>
    </citation>
    <scope>NUCLEOTIDE SEQUENCE [LARGE SCALE GENOMIC DNA]</scope>
    <source>
        <strain evidence="7 8">NIES-35</strain>
    </source>
</reference>
<dbReference type="PANTHER" id="PTHR31561">
    <property type="entry name" value="3-KETOACYL-COA SYNTHASE"/>
    <property type="match status" value="1"/>
</dbReference>
<dbReference type="SUPFAM" id="SSF53901">
    <property type="entry name" value="Thiolase-like"/>
    <property type="match status" value="2"/>
</dbReference>
<dbReference type="InterPro" id="IPR013747">
    <property type="entry name" value="ACP_syn_III_C"/>
</dbReference>
<dbReference type="GO" id="GO:0006633">
    <property type="term" value="P:fatty acid biosynthetic process"/>
    <property type="evidence" value="ECO:0007669"/>
    <property type="project" value="InterPro"/>
</dbReference>
<dbReference type="EMBL" id="BDRX01000062">
    <property type="protein sequence ID" value="GBF95315.1"/>
    <property type="molecule type" value="Genomic_DNA"/>
</dbReference>
<evidence type="ECO:0000256" key="3">
    <source>
        <dbReference type="ARBA" id="ARBA00022679"/>
    </source>
</evidence>
<evidence type="ECO:0000313" key="7">
    <source>
        <dbReference type="EMBL" id="GBF95315.1"/>
    </source>
</evidence>
<dbReference type="Pfam" id="PF08541">
    <property type="entry name" value="ACP_syn_III_C"/>
    <property type="match status" value="1"/>
</dbReference>
<dbReference type="AlphaFoldDB" id="A0A2V0PE02"/>
<comment type="caution">
    <text evidence="7">The sequence shown here is derived from an EMBL/GenBank/DDBJ whole genome shotgun (WGS) entry which is preliminary data.</text>
</comment>
<evidence type="ECO:0000256" key="4">
    <source>
        <dbReference type="SAM" id="MobiDB-lite"/>
    </source>
</evidence>
<feature type="domain" description="FAE" evidence="5">
    <location>
        <begin position="4"/>
        <end position="275"/>
    </location>
</feature>
<sequence length="577" mass="62716">MALLVDFTVFNPDAGLRVDWEWHRQHSMTTWEKHGASKERIEFCDRILRSSGIADNSAALPEWLQPDKSAEPKTDSVHSGREARMVQGQCIAELLFKTGIEPEQVDILVTNCSIYCPVPSMASMLVNMFGLREDVEAYHLGGMGCSMGVVGLNLVRDLLAARPNSIALFVTNEVVTAGFYLGDRKEALVTNALFRMGGAAAILTNRPSWRLRAKYALAHVNRVHTGRFPRAYSCLNLEPDEEGHNGIVLTKDLPSEAALCLNKAIARAAPRVMTWRQYGEAAAHFARDFAAKASRRERPPAYQPDFTQCADHFLIHAGGYAILQAIKKGLRLPAEKMMPAFVTLRDYGNTSSSSTWYTLAYIESCEGVRANQKIMQIGVGGGMKAGVAIWRALRGFTDAHPAWAHLGGRRQVEAQLPRPITVDYESRYDARAAVEAQEKLRAAPRRPEAERISFEPAKEPRRLNVRSWRDVSRTDAGDWWRRPPGQPLAEGEGEGEGEGERGAAAQAAAGVQRGAEARPAPEAAGAEAEEPAAAAAAEAPLAAAEAGAFAALEEASPAAKPSAARSVQVLAVAADDM</sequence>
<organism evidence="7 8">
    <name type="scientific">Raphidocelis subcapitata</name>
    <dbReference type="NCBI Taxonomy" id="307507"/>
    <lineage>
        <taxon>Eukaryota</taxon>
        <taxon>Viridiplantae</taxon>
        <taxon>Chlorophyta</taxon>
        <taxon>core chlorophytes</taxon>
        <taxon>Chlorophyceae</taxon>
        <taxon>CS clade</taxon>
        <taxon>Sphaeropleales</taxon>
        <taxon>Selenastraceae</taxon>
        <taxon>Raphidocelis</taxon>
    </lineage>
</organism>
<dbReference type="GO" id="GO:0016020">
    <property type="term" value="C:membrane"/>
    <property type="evidence" value="ECO:0007669"/>
    <property type="project" value="InterPro"/>
</dbReference>
<evidence type="ECO:0000259" key="5">
    <source>
        <dbReference type="Pfam" id="PF08392"/>
    </source>
</evidence>
<dbReference type="Pfam" id="PF08392">
    <property type="entry name" value="FAE1_CUT1_RppA"/>
    <property type="match status" value="1"/>
</dbReference>
<evidence type="ECO:0000256" key="2">
    <source>
        <dbReference type="ARBA" id="ARBA00012307"/>
    </source>
</evidence>
<proteinExistence type="inferred from homology"/>